<dbReference type="EMBL" id="JAULSV010000003">
    <property type="protein sequence ID" value="KAK0648126.1"/>
    <property type="molecule type" value="Genomic_DNA"/>
</dbReference>
<reference evidence="1" key="1">
    <citation type="submission" date="2023-06" db="EMBL/GenBank/DDBJ databases">
        <title>Genome-scale phylogeny and comparative genomics of the fungal order Sordariales.</title>
        <authorList>
            <consortium name="Lawrence Berkeley National Laboratory"/>
            <person name="Hensen N."/>
            <person name="Bonometti L."/>
            <person name="Westerberg I."/>
            <person name="Brannstrom I.O."/>
            <person name="Guillou S."/>
            <person name="Cros-Aarteil S."/>
            <person name="Calhoun S."/>
            <person name="Haridas S."/>
            <person name="Kuo A."/>
            <person name="Mondo S."/>
            <person name="Pangilinan J."/>
            <person name="Riley R."/>
            <person name="Labutti K."/>
            <person name="Andreopoulos B."/>
            <person name="Lipzen A."/>
            <person name="Chen C."/>
            <person name="Yanf M."/>
            <person name="Daum C."/>
            <person name="Ng V."/>
            <person name="Clum A."/>
            <person name="Steindorff A."/>
            <person name="Ohm R."/>
            <person name="Martin F."/>
            <person name="Silar P."/>
            <person name="Natvig D."/>
            <person name="Lalanne C."/>
            <person name="Gautier V."/>
            <person name="Ament-Velasquez S.L."/>
            <person name="Kruys A."/>
            <person name="Hutchinson M.I."/>
            <person name="Powell A.J."/>
            <person name="Barry K."/>
            <person name="Miller A.N."/>
            <person name="Grigoriev I.V."/>
            <person name="Debuchy R."/>
            <person name="Gladieux P."/>
            <person name="Thoren M.H."/>
            <person name="Johannesson H."/>
        </authorList>
    </citation>
    <scope>NUCLEOTIDE SEQUENCE</scope>
    <source>
        <strain evidence="1">SMH2532-1</strain>
    </source>
</reference>
<evidence type="ECO:0000313" key="1">
    <source>
        <dbReference type="EMBL" id="KAK0648126.1"/>
    </source>
</evidence>
<gene>
    <name evidence="1" type="ORF">B0T16DRAFT_327202</name>
</gene>
<keyword evidence="2" id="KW-1185">Reference proteome</keyword>
<accession>A0AA40CQX8</accession>
<dbReference type="Proteomes" id="UP001174936">
    <property type="component" value="Unassembled WGS sequence"/>
</dbReference>
<protein>
    <submittedName>
        <fullName evidence="1">Uncharacterized protein</fullName>
    </submittedName>
</protein>
<name>A0AA40CQX8_9PEZI</name>
<organism evidence="1 2">
    <name type="scientific">Cercophora newfieldiana</name>
    <dbReference type="NCBI Taxonomy" id="92897"/>
    <lineage>
        <taxon>Eukaryota</taxon>
        <taxon>Fungi</taxon>
        <taxon>Dikarya</taxon>
        <taxon>Ascomycota</taxon>
        <taxon>Pezizomycotina</taxon>
        <taxon>Sordariomycetes</taxon>
        <taxon>Sordariomycetidae</taxon>
        <taxon>Sordariales</taxon>
        <taxon>Lasiosphaeriaceae</taxon>
        <taxon>Cercophora</taxon>
    </lineage>
</organism>
<sequence length="487" mass="55567">MGTLPSRRTLRIVSARDVNRIFPYLSTYIQDPSAALYVEELIIDAETWPRPSRFSKHDPPPPSEEESAIHNSIKEYLRTIGLSPDVTQQMIDAFTWKVTPGIDSDHHGFVNDRGYAAAATVIFLSLCKNLTHLQVYGVEYAYFIRDFLLANNYGTLPSPALQHLREVRIESYTPQDSRSYDRAEFLEHFRYFGRLPAIESYTANACLEYQINLDLTPPGTSNIRKISITNSDVGSQVLGSIIRVPRALEEFTFTAGGLAHFKGGSPVLLPKTLGKCLLEHKDTLRVIDMDIHNTLFGVLPDEEDVRDPYMEEDWDDENPDYRIDKYWRLDEASGNGKSAWSEDLEDTRAYGYTMGSLHDFVALESLSLPITALLGPPRPPREGHYYYPRKENTPPFRLVDALPPNLKSLRLYDYQRGADALWDEYVHELKEKMADKFPLLAVLEGVDEPCVANSQYGEEAGYDEIDPPPEVLKRNARWKEQYMTTEQ</sequence>
<comment type="caution">
    <text evidence="1">The sequence shown here is derived from an EMBL/GenBank/DDBJ whole genome shotgun (WGS) entry which is preliminary data.</text>
</comment>
<evidence type="ECO:0000313" key="2">
    <source>
        <dbReference type="Proteomes" id="UP001174936"/>
    </source>
</evidence>
<proteinExistence type="predicted"/>
<dbReference type="AlphaFoldDB" id="A0AA40CQX8"/>